<dbReference type="InterPro" id="IPR006479">
    <property type="entry name" value="Holin"/>
</dbReference>
<keyword evidence="4 5" id="KW-0472">Membrane</keyword>
<accession>A0A385IK60</accession>
<feature type="transmembrane region" description="Helical" evidence="5">
    <location>
        <begin position="12"/>
        <end position="33"/>
    </location>
</feature>
<keyword evidence="3 5" id="KW-1133">Transmembrane helix</keyword>
<dbReference type="EMBL" id="MG967618">
    <property type="protein sequence ID" value="AXY83285.1"/>
    <property type="molecule type" value="Genomic_DNA"/>
</dbReference>
<dbReference type="Pfam" id="PF04688">
    <property type="entry name" value="Holin_SPP1"/>
    <property type="match status" value="1"/>
</dbReference>
<protein>
    <recommendedName>
        <fullName evidence="8">Holin</fullName>
    </recommendedName>
</protein>
<evidence type="ECO:0000256" key="3">
    <source>
        <dbReference type="ARBA" id="ARBA00022989"/>
    </source>
</evidence>
<sequence>MLRMDKASVVRVIVLVATMVNAALTLMGVPPIPIGEAEATVISVILMGAVASWTAWKNNYLSKKGRAQREELKKKDLH</sequence>
<comment type="subcellular location">
    <subcellularLocation>
        <location evidence="1">Membrane</location>
    </subcellularLocation>
</comment>
<gene>
    <name evidence="6" type="ORF">vBBBak10_052</name>
</gene>
<reference evidence="6 7" key="1">
    <citation type="submission" date="2018-02" db="EMBL/GenBank/DDBJ databases">
        <title>Genomic characterization of three novel Basilisk-like phages infecting Bacillus anthracis.</title>
        <authorList>
            <person name="Farlow J."/>
            <person name="Bolkvadze D."/>
            <person name="Leshkasheli L."/>
            <person name="Kusradze I."/>
            <person name="Kotorashvili A."/>
            <person name="Kotaria N."/>
            <person name="Balarjishvili N."/>
            <person name="Kvachadze L."/>
            <person name="Nikolich M."/>
            <person name="Kutateladze M."/>
        </authorList>
    </citation>
    <scope>NUCLEOTIDE SEQUENCE [LARGE SCALE GENOMIC DNA]</scope>
</reference>
<evidence type="ECO:0008006" key="8">
    <source>
        <dbReference type="Google" id="ProtNLM"/>
    </source>
</evidence>
<dbReference type="GO" id="GO:0016020">
    <property type="term" value="C:membrane"/>
    <property type="evidence" value="ECO:0007669"/>
    <property type="project" value="UniProtKB-SubCell"/>
</dbReference>
<evidence type="ECO:0000256" key="1">
    <source>
        <dbReference type="ARBA" id="ARBA00004370"/>
    </source>
</evidence>
<evidence type="ECO:0000256" key="5">
    <source>
        <dbReference type="SAM" id="Phobius"/>
    </source>
</evidence>
<keyword evidence="2 5" id="KW-0812">Transmembrane</keyword>
<evidence type="ECO:0000313" key="6">
    <source>
        <dbReference type="EMBL" id="AXY83285.1"/>
    </source>
</evidence>
<evidence type="ECO:0000313" key="7">
    <source>
        <dbReference type="Proteomes" id="UP000262714"/>
    </source>
</evidence>
<evidence type="ECO:0000256" key="2">
    <source>
        <dbReference type="ARBA" id="ARBA00022692"/>
    </source>
</evidence>
<dbReference type="Proteomes" id="UP000262714">
    <property type="component" value="Segment"/>
</dbReference>
<proteinExistence type="predicted"/>
<dbReference type="NCBIfam" id="TIGR01592">
    <property type="entry name" value="holin_SPP1"/>
    <property type="match status" value="1"/>
</dbReference>
<feature type="transmembrane region" description="Helical" evidence="5">
    <location>
        <begin position="39"/>
        <end position="56"/>
    </location>
</feature>
<name>A0A385IK60_9CAUD</name>
<evidence type="ECO:0000256" key="4">
    <source>
        <dbReference type="ARBA" id="ARBA00023136"/>
    </source>
</evidence>
<organism evidence="6 7">
    <name type="scientific">Bacillus phage v_B-Bak10</name>
    <dbReference type="NCBI Taxonomy" id="2094736"/>
    <lineage>
        <taxon>Viruses</taxon>
        <taxon>Duplodnaviria</taxon>
        <taxon>Heunggongvirae</taxon>
        <taxon>Uroviricota</taxon>
        <taxon>Caudoviricetes</taxon>
        <taxon>Sejongvirinae</taxon>
        <taxon>Basiliskvirus</taxon>
        <taxon>Basiliskvirus bak10</taxon>
    </lineage>
</organism>
<keyword evidence="7" id="KW-1185">Reference proteome</keyword>